<feature type="non-terminal residue" evidence="3">
    <location>
        <position position="232"/>
    </location>
</feature>
<protein>
    <recommendedName>
        <fullName evidence="2">Transposase MuDR plant domain-containing protein</fullName>
    </recommendedName>
</protein>
<dbReference type="PANTHER" id="PTHR31973:SF187">
    <property type="entry name" value="MUTATOR TRANSPOSASE MUDRA PROTEIN"/>
    <property type="match status" value="1"/>
</dbReference>
<sequence>MTTQRLVRVEKEWKRHHEKKGRVNQTANKTAMEFKRHRENKGRVNQTANQTAMEFKRHCEPNLRVIPDPLSDDEEDHEDIENEDGYVAPRDVEDPEGLLALEKTFKSSEDFKLAVLRYSLKTRYGIKLYRSQALKVGAKCCYVDEDGIKCPWRVSCSYERRKHKMQIKVYINEHRCVRSRYTKMLKRSSIAYLFEERLRLNRKITMNEMVAEIKREYNFEVTPDQCAKAKTK</sequence>
<proteinExistence type="predicted"/>
<dbReference type="EMBL" id="KB870816">
    <property type="protein sequence ID" value="EOA12326.1"/>
    <property type="molecule type" value="Genomic_DNA"/>
</dbReference>
<evidence type="ECO:0000256" key="1">
    <source>
        <dbReference type="SAM" id="MobiDB-lite"/>
    </source>
</evidence>
<dbReference type="Proteomes" id="UP000029121">
    <property type="component" value="Unassembled WGS sequence"/>
</dbReference>
<evidence type="ECO:0000259" key="2">
    <source>
        <dbReference type="Pfam" id="PF03108"/>
    </source>
</evidence>
<keyword evidence="4" id="KW-1185">Reference proteome</keyword>
<dbReference type="Pfam" id="PF03108">
    <property type="entry name" value="DBD_Tnp_Mut"/>
    <property type="match status" value="1"/>
</dbReference>
<gene>
    <name evidence="3" type="ORF">CARUB_v10007921mg</name>
</gene>
<accession>R0EU62</accession>
<evidence type="ECO:0000313" key="4">
    <source>
        <dbReference type="Proteomes" id="UP000029121"/>
    </source>
</evidence>
<dbReference type="PANTHER" id="PTHR31973">
    <property type="entry name" value="POLYPROTEIN, PUTATIVE-RELATED"/>
    <property type="match status" value="1"/>
</dbReference>
<organism evidence="3 4">
    <name type="scientific">Capsella rubella</name>
    <dbReference type="NCBI Taxonomy" id="81985"/>
    <lineage>
        <taxon>Eukaryota</taxon>
        <taxon>Viridiplantae</taxon>
        <taxon>Streptophyta</taxon>
        <taxon>Embryophyta</taxon>
        <taxon>Tracheophyta</taxon>
        <taxon>Spermatophyta</taxon>
        <taxon>Magnoliopsida</taxon>
        <taxon>eudicotyledons</taxon>
        <taxon>Gunneridae</taxon>
        <taxon>Pentapetalae</taxon>
        <taxon>rosids</taxon>
        <taxon>malvids</taxon>
        <taxon>Brassicales</taxon>
        <taxon>Brassicaceae</taxon>
        <taxon>Camelineae</taxon>
        <taxon>Capsella</taxon>
    </lineage>
</organism>
<name>R0EU62_9BRAS</name>
<reference evidence="4" key="1">
    <citation type="journal article" date="2013" name="Nat. Genet.">
        <title>The Capsella rubella genome and the genomic consequences of rapid mating system evolution.</title>
        <authorList>
            <person name="Slotte T."/>
            <person name="Hazzouri K.M."/>
            <person name="Agren J.A."/>
            <person name="Koenig D."/>
            <person name="Maumus F."/>
            <person name="Guo Y.L."/>
            <person name="Steige K."/>
            <person name="Platts A.E."/>
            <person name="Escobar J.S."/>
            <person name="Newman L.K."/>
            <person name="Wang W."/>
            <person name="Mandakova T."/>
            <person name="Vello E."/>
            <person name="Smith L.M."/>
            <person name="Henz S.R."/>
            <person name="Steffen J."/>
            <person name="Takuno S."/>
            <person name="Brandvain Y."/>
            <person name="Coop G."/>
            <person name="Andolfatto P."/>
            <person name="Hu T.T."/>
            <person name="Blanchette M."/>
            <person name="Clark R.M."/>
            <person name="Quesneville H."/>
            <person name="Nordborg M."/>
            <person name="Gaut B.S."/>
            <person name="Lysak M.A."/>
            <person name="Jenkins J."/>
            <person name="Grimwood J."/>
            <person name="Chapman J."/>
            <person name="Prochnik S."/>
            <person name="Shu S."/>
            <person name="Rokhsar D."/>
            <person name="Schmutz J."/>
            <person name="Weigel D."/>
            <person name="Wright S.I."/>
        </authorList>
    </citation>
    <scope>NUCLEOTIDE SEQUENCE [LARGE SCALE GENOMIC DNA]</scope>
    <source>
        <strain evidence="4">cv. Monte Gargano</strain>
    </source>
</reference>
<evidence type="ECO:0000313" key="3">
    <source>
        <dbReference type="EMBL" id="EOA12326.1"/>
    </source>
</evidence>
<dbReference type="AlphaFoldDB" id="R0EU62"/>
<feature type="region of interest" description="Disordered" evidence="1">
    <location>
        <begin position="11"/>
        <end position="46"/>
    </location>
</feature>
<dbReference type="InterPro" id="IPR004332">
    <property type="entry name" value="Transposase_MuDR"/>
</dbReference>
<feature type="domain" description="Transposase MuDR plant" evidence="2">
    <location>
        <begin position="104"/>
        <end position="167"/>
    </location>
</feature>